<keyword evidence="3" id="KW-1185">Reference proteome</keyword>
<feature type="domain" description="Enoyl reductase (ER)" evidence="1">
    <location>
        <begin position="5"/>
        <end position="204"/>
    </location>
</feature>
<evidence type="ECO:0000313" key="2">
    <source>
        <dbReference type="EMBL" id="KAF5862327.1"/>
    </source>
</evidence>
<dbReference type="EMBL" id="SPNV01000076">
    <property type="protein sequence ID" value="KAF5862327.1"/>
    <property type="molecule type" value="Genomic_DNA"/>
</dbReference>
<dbReference type="Gene3D" id="3.40.50.720">
    <property type="entry name" value="NAD(P)-binding Rossmann-like Domain"/>
    <property type="match status" value="1"/>
</dbReference>
<evidence type="ECO:0000313" key="3">
    <source>
        <dbReference type="Proteomes" id="UP000541154"/>
    </source>
</evidence>
<dbReference type="InterPro" id="IPR013154">
    <property type="entry name" value="ADH-like_N"/>
</dbReference>
<dbReference type="InterPro" id="IPR036291">
    <property type="entry name" value="NAD(P)-bd_dom_sf"/>
</dbReference>
<dbReference type="SUPFAM" id="SSF51735">
    <property type="entry name" value="NAD(P)-binding Rossmann-fold domains"/>
    <property type="match status" value="1"/>
</dbReference>
<dbReference type="Pfam" id="PF08240">
    <property type="entry name" value="ADH_N"/>
    <property type="match status" value="1"/>
</dbReference>
<proteinExistence type="predicted"/>
<dbReference type="AlphaFoldDB" id="A0A8H6A630"/>
<dbReference type="PANTHER" id="PTHR44013">
    <property type="entry name" value="ZINC-TYPE ALCOHOL DEHYDROGENASE-LIKE PROTEIN C16A3.02C"/>
    <property type="match status" value="1"/>
</dbReference>
<dbReference type="Gene3D" id="3.90.180.10">
    <property type="entry name" value="Medium-chain alcohol dehydrogenases, catalytic domain"/>
    <property type="match status" value="1"/>
</dbReference>
<comment type="caution">
    <text evidence="2">The sequence shown here is derived from an EMBL/GenBank/DDBJ whole genome shotgun (WGS) entry which is preliminary data.</text>
</comment>
<organism evidence="2 3">
    <name type="scientific">Petromyces alliaceus</name>
    <name type="common">Aspergillus alliaceus</name>
    <dbReference type="NCBI Taxonomy" id="209559"/>
    <lineage>
        <taxon>Eukaryota</taxon>
        <taxon>Fungi</taxon>
        <taxon>Dikarya</taxon>
        <taxon>Ascomycota</taxon>
        <taxon>Pezizomycotina</taxon>
        <taxon>Eurotiomycetes</taxon>
        <taxon>Eurotiomycetidae</taxon>
        <taxon>Eurotiales</taxon>
        <taxon>Aspergillaceae</taxon>
        <taxon>Aspergillus</taxon>
        <taxon>Aspergillus subgen. Circumdati</taxon>
    </lineage>
</organism>
<gene>
    <name evidence="2" type="ORF">ETB97_011763</name>
</gene>
<evidence type="ECO:0000259" key="1">
    <source>
        <dbReference type="SMART" id="SM00829"/>
    </source>
</evidence>
<protein>
    <recommendedName>
        <fullName evidence="1">Enoyl reductase (ER) domain-containing protein</fullName>
    </recommendedName>
</protein>
<dbReference type="PANTHER" id="PTHR44013:SF1">
    <property type="entry name" value="ZINC-TYPE ALCOHOL DEHYDROGENASE-LIKE PROTEIN C16A3.02C"/>
    <property type="match status" value="1"/>
</dbReference>
<reference evidence="2 3" key="1">
    <citation type="submission" date="2019-04" db="EMBL/GenBank/DDBJ databases">
        <title>Aspergillus burnettii sp. nov., novel species from soil in southeast Queensland.</title>
        <authorList>
            <person name="Gilchrist C.L.M."/>
            <person name="Pitt J.I."/>
            <person name="Lange L."/>
            <person name="Lacey H.J."/>
            <person name="Vuong D."/>
            <person name="Midgley D.J."/>
            <person name="Greenfield P."/>
            <person name="Bradbury M."/>
            <person name="Lacey E."/>
            <person name="Busk P.K."/>
            <person name="Pilgaard B."/>
            <person name="Chooi Y.H."/>
            <person name="Piggott A.M."/>
        </authorList>
    </citation>
    <scope>NUCLEOTIDE SEQUENCE [LARGE SCALE GENOMIC DNA]</scope>
    <source>
        <strain evidence="2 3">FRR 5400</strain>
    </source>
</reference>
<accession>A0A8H6A630</accession>
<dbReference type="SMART" id="SM00829">
    <property type="entry name" value="PKS_ER"/>
    <property type="match status" value="1"/>
</dbReference>
<dbReference type="InterPro" id="IPR020843">
    <property type="entry name" value="ER"/>
</dbReference>
<dbReference type="InterPro" id="IPR011032">
    <property type="entry name" value="GroES-like_sf"/>
</dbReference>
<dbReference type="GO" id="GO:0016491">
    <property type="term" value="F:oxidoreductase activity"/>
    <property type="evidence" value="ECO:0007669"/>
    <property type="project" value="InterPro"/>
</dbReference>
<dbReference type="Proteomes" id="UP000541154">
    <property type="component" value="Unassembled WGS sequence"/>
</dbReference>
<dbReference type="InterPro" id="IPR052733">
    <property type="entry name" value="Chloroplast_QOR"/>
</dbReference>
<dbReference type="SUPFAM" id="SSF50129">
    <property type="entry name" value="GroES-like"/>
    <property type="match status" value="1"/>
</dbReference>
<name>A0A8H6A630_PETAA</name>
<sequence>MRVIGITSYSAPSEYQSYEQPKPEHKKQTNIIIKVHAASINPIDVKKANDALKRVLEISFPYQIAHDCAGTVPEIGSRVTRCKIGDATGSWSEYVICSEENLALKPPSLSFADAASLPLAALTALQALRKFDGELSGKPAFIPAGLSGTGSYACQLAKNVFKSGKVITTVSTSKIPKVKGLLGDSTVGQSERFQTTYLHGQLLTLALQ</sequence>